<keyword evidence="10" id="KW-1185">Reference proteome</keyword>
<keyword evidence="5 7" id="KW-1133">Transmembrane helix</keyword>
<dbReference type="Pfam" id="PF19055">
    <property type="entry name" value="ABC2_membrane_7"/>
    <property type="match status" value="1"/>
</dbReference>
<dbReference type="Pfam" id="PF01061">
    <property type="entry name" value="ABC2_membrane"/>
    <property type="match status" value="1"/>
</dbReference>
<name>A0A3P7LC66_STRVU</name>
<evidence type="ECO:0000256" key="2">
    <source>
        <dbReference type="ARBA" id="ARBA00005814"/>
    </source>
</evidence>
<evidence type="ECO:0000256" key="7">
    <source>
        <dbReference type="SAM" id="Phobius"/>
    </source>
</evidence>
<evidence type="ECO:0000313" key="10">
    <source>
        <dbReference type="Proteomes" id="UP000270094"/>
    </source>
</evidence>
<dbReference type="OrthoDB" id="66620at2759"/>
<comment type="subcellular location">
    <subcellularLocation>
        <location evidence="1">Membrane</location>
        <topology evidence="1">Multi-pass membrane protein</topology>
    </subcellularLocation>
</comment>
<evidence type="ECO:0000256" key="3">
    <source>
        <dbReference type="ARBA" id="ARBA00022448"/>
    </source>
</evidence>
<feature type="transmembrane region" description="Helical" evidence="7">
    <location>
        <begin position="515"/>
        <end position="534"/>
    </location>
</feature>
<keyword evidence="3" id="KW-0813">Transport</keyword>
<dbReference type="PROSITE" id="PS50893">
    <property type="entry name" value="ABC_TRANSPORTER_2"/>
    <property type="match status" value="1"/>
</dbReference>
<dbReference type="Gene3D" id="3.40.50.300">
    <property type="entry name" value="P-loop containing nucleotide triphosphate hydrolases"/>
    <property type="match status" value="1"/>
</dbReference>
<feature type="transmembrane region" description="Helical" evidence="7">
    <location>
        <begin position="451"/>
        <end position="470"/>
    </location>
</feature>
<feature type="domain" description="ABC transporter" evidence="8">
    <location>
        <begin position="29"/>
        <end position="271"/>
    </location>
</feature>
<evidence type="ECO:0000256" key="1">
    <source>
        <dbReference type="ARBA" id="ARBA00004141"/>
    </source>
</evidence>
<evidence type="ECO:0000256" key="6">
    <source>
        <dbReference type="ARBA" id="ARBA00023136"/>
    </source>
</evidence>
<evidence type="ECO:0000256" key="4">
    <source>
        <dbReference type="ARBA" id="ARBA00022692"/>
    </source>
</evidence>
<feature type="transmembrane region" description="Helical" evidence="7">
    <location>
        <begin position="668"/>
        <end position="690"/>
    </location>
</feature>
<gene>
    <name evidence="9" type="ORF">SVUK_LOCUS11880</name>
</gene>
<dbReference type="SUPFAM" id="SSF52540">
    <property type="entry name" value="P-loop containing nucleoside triphosphate hydrolases"/>
    <property type="match status" value="1"/>
</dbReference>
<dbReference type="InterPro" id="IPR013525">
    <property type="entry name" value="ABC2_TM"/>
</dbReference>
<accession>A0A3P7LC66</accession>
<proteinExistence type="inferred from homology"/>
<evidence type="ECO:0000313" key="9">
    <source>
        <dbReference type="EMBL" id="VDM76882.1"/>
    </source>
</evidence>
<dbReference type="PROSITE" id="PS00211">
    <property type="entry name" value="ABC_TRANSPORTER_1"/>
    <property type="match status" value="1"/>
</dbReference>
<dbReference type="GO" id="GO:0005886">
    <property type="term" value="C:plasma membrane"/>
    <property type="evidence" value="ECO:0007669"/>
    <property type="project" value="TreeGrafter"/>
</dbReference>
<sequence length="698" mass="78009">MLMDLFVLYEVLSARKSQDGQFLCLCWYISSNCMIFGAGKTTLLNTLLSRNLKGLTVEGTVAVNGNVIGRDITAISGYAQQEEMFVGTLSVREYLSIQIGRDITAISGYAQQEEMFVGTLSVREYLSIQARLRANLSPEKREKRINVVLTQLGLLKCQNTRIGIMGVLKGISGGEARRLTFACEMLSNPALLFCDEPTTGLDSFMAENVVQVLSKLAKSGRTVVCTIHQPASQLYLMFDKVMFLAGGRTAFLGSPQDCIQFFEECGAPCPHNYNPADLIIHTLAVVPHEEEACRQRITQICDAFENSTQGRIVAEEVSRIPVTEVPRGRRRLGFFTQVGALFHSFNVSQLVVVPNDLTSRYSLDNLRNPSLARAKLLQKFVMGIFIGLLYLRVSLFTDGNVKHFSTQGRFVAEEVSRIPVTEVPRGRRRLGFFTQVGALFHRNPSLARAKLLQKFVMGIFIGLLYLRTPLTRVGIGNLNGALFYIVSELTYSSLFGILTCLPGDYPLVVREYHDGIYYVFSYYLARIFSYIPLFSLDGLLMLYVCYWMVGFSSSVTQVIFATIIAFLVEQSSSAFGVMLACISPSYPIAVALAGPLLTLLSLTGGLFANVGTLPPYVSWIQYLSWFRYGFEALAINQWQEVNGVNSTDWNTQRRDEVLSMFSFRADRFVIDLLLMVAFILGFYAIGYFGLSLRVFKSR</sequence>
<dbReference type="GO" id="GO:0005524">
    <property type="term" value="F:ATP binding"/>
    <property type="evidence" value="ECO:0007669"/>
    <property type="project" value="InterPro"/>
</dbReference>
<protein>
    <recommendedName>
        <fullName evidence="8">ABC transporter domain-containing protein</fullName>
    </recommendedName>
</protein>
<dbReference type="PANTHER" id="PTHR48041:SF84">
    <property type="entry name" value="ABC TRANSPORTER DOMAIN-CONTAINING PROTEIN"/>
    <property type="match status" value="1"/>
</dbReference>
<dbReference type="GO" id="GO:0140359">
    <property type="term" value="F:ABC-type transporter activity"/>
    <property type="evidence" value="ECO:0007669"/>
    <property type="project" value="InterPro"/>
</dbReference>
<evidence type="ECO:0000259" key="8">
    <source>
        <dbReference type="PROSITE" id="PS50893"/>
    </source>
</evidence>
<keyword evidence="4 7" id="KW-0812">Transmembrane</keyword>
<feature type="transmembrane region" description="Helical" evidence="7">
    <location>
        <begin position="482"/>
        <end position="503"/>
    </location>
</feature>
<dbReference type="InterPro" id="IPR043926">
    <property type="entry name" value="ABCG_dom"/>
</dbReference>
<dbReference type="GO" id="GO:0016887">
    <property type="term" value="F:ATP hydrolysis activity"/>
    <property type="evidence" value="ECO:0007669"/>
    <property type="project" value="InterPro"/>
</dbReference>
<dbReference type="AlphaFoldDB" id="A0A3P7LC66"/>
<reference evidence="9 10" key="1">
    <citation type="submission" date="2018-11" db="EMBL/GenBank/DDBJ databases">
        <authorList>
            <consortium name="Pathogen Informatics"/>
        </authorList>
    </citation>
    <scope>NUCLEOTIDE SEQUENCE [LARGE SCALE GENOMIC DNA]</scope>
</reference>
<dbReference type="Proteomes" id="UP000270094">
    <property type="component" value="Unassembled WGS sequence"/>
</dbReference>
<organism evidence="9 10">
    <name type="scientific">Strongylus vulgaris</name>
    <name type="common">Blood worm</name>
    <dbReference type="NCBI Taxonomy" id="40348"/>
    <lineage>
        <taxon>Eukaryota</taxon>
        <taxon>Metazoa</taxon>
        <taxon>Ecdysozoa</taxon>
        <taxon>Nematoda</taxon>
        <taxon>Chromadorea</taxon>
        <taxon>Rhabditida</taxon>
        <taxon>Rhabditina</taxon>
        <taxon>Rhabditomorpha</taxon>
        <taxon>Strongyloidea</taxon>
        <taxon>Strongylidae</taxon>
        <taxon>Strongylus</taxon>
    </lineage>
</organism>
<feature type="transmembrane region" description="Helical" evidence="7">
    <location>
        <begin position="376"/>
        <end position="395"/>
    </location>
</feature>
<dbReference type="InterPro" id="IPR003439">
    <property type="entry name" value="ABC_transporter-like_ATP-bd"/>
</dbReference>
<dbReference type="InterPro" id="IPR027417">
    <property type="entry name" value="P-loop_NTPase"/>
</dbReference>
<dbReference type="InterPro" id="IPR050352">
    <property type="entry name" value="ABCG_transporters"/>
</dbReference>
<dbReference type="PANTHER" id="PTHR48041">
    <property type="entry name" value="ABC TRANSPORTER G FAMILY MEMBER 28"/>
    <property type="match status" value="1"/>
</dbReference>
<dbReference type="InterPro" id="IPR017871">
    <property type="entry name" value="ABC_transporter-like_CS"/>
</dbReference>
<keyword evidence="6 7" id="KW-0472">Membrane</keyword>
<evidence type="ECO:0000256" key="5">
    <source>
        <dbReference type="ARBA" id="ARBA00022989"/>
    </source>
</evidence>
<comment type="similarity">
    <text evidence="2">Belongs to the ABC transporter superfamily. ABCG family. Eye pigment precursor importer (TC 3.A.1.204) subfamily.</text>
</comment>
<feature type="transmembrane region" description="Helical" evidence="7">
    <location>
        <begin position="540"/>
        <end position="568"/>
    </location>
</feature>
<dbReference type="EMBL" id="UYYB01097943">
    <property type="protein sequence ID" value="VDM76882.1"/>
    <property type="molecule type" value="Genomic_DNA"/>
</dbReference>
<dbReference type="Pfam" id="PF00005">
    <property type="entry name" value="ABC_tran"/>
    <property type="match status" value="1"/>
</dbReference>